<sequence length="280" mass="31435">GRLREGRPGRHPVGAGPSRGREHPHRRGRRELGALRRGAHPGSHRLRLEDRPAGPGQARLPRRGVLRQAVRLEGHLQRPHGRPLRGSQQLVRGLHVLVPQVLRPRRRQADERPAREVAGRGPSHQHRRPVVRAHHLRGQAGRRRDPGQARRGALRARHRHAPGRRPVAAGVLRRADRHAGLRAGGRPARRPHPRRGVDPVGAGGHRGRHLQVRRPARGALRLQGRHRHGLDHRLLPHRRALGAHLVRAARAAGQGQRQELRRLVDRMGQPGRRAGREGRL</sequence>
<dbReference type="EMBL" id="CADCVJ010000058">
    <property type="protein sequence ID" value="CAA9467124.1"/>
    <property type="molecule type" value="Genomic_DNA"/>
</dbReference>
<dbReference type="AlphaFoldDB" id="A0A6J4RF21"/>
<accession>A0A6J4RF21</accession>
<reference evidence="2" key="1">
    <citation type="submission" date="2020-02" db="EMBL/GenBank/DDBJ databases">
        <authorList>
            <person name="Meier V. D."/>
        </authorList>
    </citation>
    <scope>NUCLEOTIDE SEQUENCE</scope>
    <source>
        <strain evidence="2">AVDCRST_MAG38</strain>
    </source>
</reference>
<name>A0A6J4RF21_9ACTN</name>
<dbReference type="GO" id="GO:0004792">
    <property type="term" value="F:thiosulfate-cyanide sulfurtransferase activity"/>
    <property type="evidence" value="ECO:0007669"/>
    <property type="project" value="UniProtKB-EC"/>
</dbReference>
<feature type="compositionally biased region" description="Basic residues" evidence="1">
    <location>
        <begin position="123"/>
        <end position="141"/>
    </location>
</feature>
<feature type="region of interest" description="Disordered" evidence="1">
    <location>
        <begin position="1"/>
        <end position="64"/>
    </location>
</feature>
<feature type="non-terminal residue" evidence="2">
    <location>
        <position position="280"/>
    </location>
</feature>
<evidence type="ECO:0000256" key="1">
    <source>
        <dbReference type="SAM" id="MobiDB-lite"/>
    </source>
</evidence>
<organism evidence="2">
    <name type="scientific">uncultured Solirubrobacteraceae bacterium</name>
    <dbReference type="NCBI Taxonomy" id="1162706"/>
    <lineage>
        <taxon>Bacteria</taxon>
        <taxon>Bacillati</taxon>
        <taxon>Actinomycetota</taxon>
        <taxon>Thermoleophilia</taxon>
        <taxon>Solirubrobacterales</taxon>
        <taxon>Solirubrobacteraceae</taxon>
        <taxon>environmental samples</taxon>
    </lineage>
</organism>
<gene>
    <name evidence="2" type="ORF">AVDCRST_MAG38-981</name>
</gene>
<proteinExistence type="predicted"/>
<evidence type="ECO:0000313" key="2">
    <source>
        <dbReference type="EMBL" id="CAA9467124.1"/>
    </source>
</evidence>
<feature type="compositionally biased region" description="Basic residues" evidence="1">
    <location>
        <begin position="152"/>
        <end position="163"/>
    </location>
</feature>
<feature type="region of interest" description="Disordered" evidence="1">
    <location>
        <begin position="105"/>
        <end position="166"/>
    </location>
</feature>
<feature type="non-terminal residue" evidence="2">
    <location>
        <position position="1"/>
    </location>
</feature>
<feature type="region of interest" description="Disordered" evidence="1">
    <location>
        <begin position="182"/>
        <end position="210"/>
    </location>
</feature>
<dbReference type="EC" id="2.8.1.1" evidence="2"/>
<keyword evidence="2" id="KW-0808">Transferase</keyword>
<feature type="compositionally biased region" description="Basic and acidic residues" evidence="1">
    <location>
        <begin position="107"/>
        <end position="118"/>
    </location>
</feature>
<protein>
    <submittedName>
        <fullName evidence="2">Thiosulfate sulfurtransferase, rhodanese</fullName>
        <ecNumber evidence="2">2.8.1.1</ecNumber>
    </submittedName>
</protein>